<name>A0ABV0ET91_9ENTE</name>
<sequence>MENWVDRYVAAVVGRLPEKERAEVERELKSNIYDMLSENPTEDEIKQVLMEMGSPADLAVEYRQHPRYLISPMVYDSYVRMLKVLVPIITIIAVFIGIVGAGVEVFQTNGIQINEIFQLIISQGISSGVSAAMQTLIWVTVGYVIAERTGMIGDQKKEKWKLEDLPKPQEGERISLSEPIGEMIAAFFFCGWLALIALDFAPFVIFSTDSSIDGIALFSNSFAMKVVPIMVVIIILTVISSVQKITQRYWNGRVCTWVIIDHLISAILWIFLFLQRDIFSSDMIHLLQEQTWSTGDVLHYISTGNTLTIQMAICGIIVIVTMIEIGSAVFKTAKNNSIQPSIA</sequence>
<evidence type="ECO:0000313" key="3">
    <source>
        <dbReference type="Proteomes" id="UP000664357"/>
    </source>
</evidence>
<keyword evidence="1" id="KW-0812">Transmembrane</keyword>
<accession>A0ABV0ET91</accession>
<dbReference type="Pfam" id="PF22564">
    <property type="entry name" value="HAAS"/>
    <property type="match status" value="1"/>
</dbReference>
<feature type="transmembrane region" description="Helical" evidence="1">
    <location>
        <begin position="254"/>
        <end position="274"/>
    </location>
</feature>
<evidence type="ECO:0000313" key="2">
    <source>
        <dbReference type="EMBL" id="MEO1771859.1"/>
    </source>
</evidence>
<dbReference type="EMBL" id="JAFREL020000003">
    <property type="protein sequence ID" value="MEO1771859.1"/>
    <property type="molecule type" value="Genomic_DNA"/>
</dbReference>
<keyword evidence="1" id="KW-0472">Membrane</keyword>
<evidence type="ECO:0000256" key="1">
    <source>
        <dbReference type="SAM" id="Phobius"/>
    </source>
</evidence>
<gene>
    <name evidence="2" type="ORF">JZO67_003841</name>
</gene>
<reference evidence="2 3" key="1">
    <citation type="submission" date="2024-02" db="EMBL/GenBank/DDBJ databases">
        <title>The Genome Sequence of Enterococcus sp. DIV0159.</title>
        <authorList>
            <person name="Earl A."/>
            <person name="Manson A."/>
            <person name="Gilmore M."/>
            <person name="Sanders J."/>
            <person name="Shea T."/>
            <person name="Howe W."/>
            <person name="Livny J."/>
            <person name="Cuomo C."/>
            <person name="Neafsey D."/>
            <person name="Birren B."/>
        </authorList>
    </citation>
    <scope>NUCLEOTIDE SEQUENCE [LARGE SCALE GENOMIC DNA]</scope>
    <source>
        <strain evidence="2 3">665A</strain>
    </source>
</reference>
<feature type="transmembrane region" description="Helical" evidence="1">
    <location>
        <begin position="183"/>
        <end position="206"/>
    </location>
</feature>
<proteinExistence type="predicted"/>
<comment type="caution">
    <text evidence="2">The sequence shown here is derived from an EMBL/GenBank/DDBJ whole genome shotgun (WGS) entry which is preliminary data.</text>
</comment>
<protein>
    <submittedName>
        <fullName evidence="2">Uncharacterized protein</fullName>
    </submittedName>
</protein>
<keyword evidence="3" id="KW-1185">Reference proteome</keyword>
<keyword evidence="1" id="KW-1133">Transmembrane helix</keyword>
<dbReference type="RefSeq" id="WP_207702591.1">
    <property type="nucleotide sequence ID" value="NZ_JAFREL020000003.1"/>
</dbReference>
<dbReference type="Proteomes" id="UP000664357">
    <property type="component" value="Unassembled WGS sequence"/>
</dbReference>
<feature type="transmembrane region" description="Helical" evidence="1">
    <location>
        <begin position="226"/>
        <end position="242"/>
    </location>
</feature>
<feature type="transmembrane region" description="Helical" evidence="1">
    <location>
        <begin position="307"/>
        <end position="330"/>
    </location>
</feature>
<feature type="transmembrane region" description="Helical" evidence="1">
    <location>
        <begin position="84"/>
        <end position="105"/>
    </location>
</feature>
<organism evidence="2 3">
    <name type="scientific">Candidatus Enterococcus ferrettii</name>
    <dbReference type="NCBI Taxonomy" id="2815324"/>
    <lineage>
        <taxon>Bacteria</taxon>
        <taxon>Bacillati</taxon>
        <taxon>Bacillota</taxon>
        <taxon>Bacilli</taxon>
        <taxon>Lactobacillales</taxon>
        <taxon>Enterococcaceae</taxon>
        <taxon>Enterococcus</taxon>
    </lineage>
</organism>
<feature type="transmembrane region" description="Helical" evidence="1">
    <location>
        <begin position="125"/>
        <end position="146"/>
    </location>
</feature>